<evidence type="ECO:0000313" key="2">
    <source>
        <dbReference type="EMBL" id="OAY74342.1"/>
    </source>
</evidence>
<dbReference type="PANTHER" id="PTHR10658">
    <property type="entry name" value="PHOSPHATIDYLINOSITOL TRANSFER PROTEIN"/>
    <property type="match status" value="1"/>
</dbReference>
<dbReference type="InterPro" id="IPR023393">
    <property type="entry name" value="START-like_dom_sf"/>
</dbReference>
<proteinExistence type="predicted"/>
<gene>
    <name evidence="2" type="ORF">ACMD2_01466</name>
</gene>
<sequence length="101" mass="11672">MVQIKEFRIVMPMTVEEYGMGLTYTVMKMEQQNTNSKEGVEILQNSPFEDQMLGKGQYTSKVYHLQRCSQMNIRWCFIRFVSTGHDNVQIGDDGCSDLGYS</sequence>
<dbReference type="STRING" id="4615.A0A199VB51"/>
<dbReference type="AlphaFoldDB" id="A0A199VB51"/>
<dbReference type="SUPFAM" id="SSF55961">
    <property type="entry name" value="Bet v1-like"/>
    <property type="match status" value="1"/>
</dbReference>
<protein>
    <submittedName>
        <fullName evidence="2">Phosphatidylinositol transfer protein alpha isoform</fullName>
    </submittedName>
</protein>
<dbReference type="Proteomes" id="UP000092600">
    <property type="component" value="Unassembled WGS sequence"/>
</dbReference>
<dbReference type="InterPro" id="IPR055261">
    <property type="entry name" value="PI_transfer_N"/>
</dbReference>
<dbReference type="GO" id="GO:0005548">
    <property type="term" value="F:phospholipid transporter activity"/>
    <property type="evidence" value="ECO:0007669"/>
    <property type="project" value="InterPro"/>
</dbReference>
<reference evidence="2 3" key="1">
    <citation type="journal article" date="2016" name="DNA Res.">
        <title>The draft genome of MD-2 pineapple using hybrid error correction of long reads.</title>
        <authorList>
            <person name="Redwan R.M."/>
            <person name="Saidin A."/>
            <person name="Kumar S.V."/>
        </authorList>
    </citation>
    <scope>NUCLEOTIDE SEQUENCE [LARGE SCALE GENOMIC DNA]</scope>
    <source>
        <strain evidence="3">cv. MD2</strain>
        <tissue evidence="2">Leaf</tissue>
    </source>
</reference>
<organism evidence="2 3">
    <name type="scientific">Ananas comosus</name>
    <name type="common">Pineapple</name>
    <name type="synonym">Ananas ananas</name>
    <dbReference type="NCBI Taxonomy" id="4615"/>
    <lineage>
        <taxon>Eukaryota</taxon>
        <taxon>Viridiplantae</taxon>
        <taxon>Streptophyta</taxon>
        <taxon>Embryophyta</taxon>
        <taxon>Tracheophyta</taxon>
        <taxon>Spermatophyta</taxon>
        <taxon>Magnoliopsida</taxon>
        <taxon>Liliopsida</taxon>
        <taxon>Poales</taxon>
        <taxon>Bromeliaceae</taxon>
        <taxon>Bromelioideae</taxon>
        <taxon>Ananas</taxon>
    </lineage>
</organism>
<dbReference type="InterPro" id="IPR001666">
    <property type="entry name" value="PI_transfer"/>
</dbReference>
<evidence type="ECO:0000259" key="1">
    <source>
        <dbReference type="Pfam" id="PF02121"/>
    </source>
</evidence>
<dbReference type="EMBL" id="LSRQ01002444">
    <property type="protein sequence ID" value="OAY74342.1"/>
    <property type="molecule type" value="Genomic_DNA"/>
</dbReference>
<evidence type="ECO:0000313" key="3">
    <source>
        <dbReference type="Proteomes" id="UP000092600"/>
    </source>
</evidence>
<dbReference type="Pfam" id="PF02121">
    <property type="entry name" value="IP_trans"/>
    <property type="match status" value="1"/>
</dbReference>
<dbReference type="Gene3D" id="3.30.530.20">
    <property type="match status" value="1"/>
</dbReference>
<comment type="caution">
    <text evidence="2">The sequence shown here is derived from an EMBL/GenBank/DDBJ whole genome shotgun (WGS) entry which is preliminary data.</text>
</comment>
<accession>A0A199VB51</accession>
<feature type="domain" description="Phosphatidylinositol transfer protein N-terminal" evidence="1">
    <location>
        <begin position="3"/>
        <end position="71"/>
    </location>
</feature>
<name>A0A199VB51_ANACO</name>
<dbReference type="PANTHER" id="PTHR10658:SF11">
    <property type="entry name" value="VIBRATOR, ISOFORM B"/>
    <property type="match status" value="1"/>
</dbReference>